<dbReference type="InterPro" id="IPR012334">
    <property type="entry name" value="Pectin_lyas_fold"/>
</dbReference>
<dbReference type="InterPro" id="IPR011050">
    <property type="entry name" value="Pectin_lyase_fold/virulence"/>
</dbReference>
<keyword evidence="2" id="KW-0325">Glycoprotein</keyword>
<dbReference type="PANTHER" id="PTHR42970">
    <property type="entry name" value="PECTATE LYASE C-RELATED"/>
    <property type="match status" value="1"/>
</dbReference>
<dbReference type="Proteomes" id="UP000555103">
    <property type="component" value="Unassembled WGS sequence"/>
</dbReference>
<dbReference type="AlphaFoldDB" id="A0A840CRQ3"/>
<comment type="caution">
    <text evidence="3">The sequence shown here is derived from an EMBL/GenBank/DDBJ whole genome shotgun (WGS) entry which is preliminary data.</text>
</comment>
<dbReference type="InterPro" id="IPR052063">
    <property type="entry name" value="Polysaccharide_Lyase_1"/>
</dbReference>
<protein>
    <recommendedName>
        <fullName evidence="5">Pectate lyase</fullName>
    </recommendedName>
</protein>
<proteinExistence type="predicted"/>
<keyword evidence="1" id="KW-0479">Metal-binding</keyword>
<name>A0A840CRQ3_9BACT</name>
<dbReference type="PANTHER" id="PTHR42970:SF1">
    <property type="entry name" value="PECTATE LYASE C-RELATED"/>
    <property type="match status" value="1"/>
</dbReference>
<dbReference type="RefSeq" id="WP_183307720.1">
    <property type="nucleotide sequence ID" value="NZ_JACIEP010000009.1"/>
</dbReference>
<dbReference type="GO" id="GO:0046872">
    <property type="term" value="F:metal ion binding"/>
    <property type="evidence" value="ECO:0007669"/>
    <property type="project" value="UniProtKB-KW"/>
</dbReference>
<evidence type="ECO:0000256" key="2">
    <source>
        <dbReference type="ARBA" id="ARBA00023180"/>
    </source>
</evidence>
<evidence type="ECO:0000313" key="3">
    <source>
        <dbReference type="EMBL" id="MBB4036828.1"/>
    </source>
</evidence>
<dbReference type="EMBL" id="JACIEP010000009">
    <property type="protein sequence ID" value="MBB4036828.1"/>
    <property type="molecule type" value="Genomic_DNA"/>
</dbReference>
<keyword evidence="4" id="KW-1185">Reference proteome</keyword>
<dbReference type="Gene3D" id="2.160.20.10">
    <property type="entry name" value="Single-stranded right-handed beta-helix, Pectin lyase-like"/>
    <property type="match status" value="1"/>
</dbReference>
<evidence type="ECO:0000313" key="4">
    <source>
        <dbReference type="Proteomes" id="UP000555103"/>
    </source>
</evidence>
<accession>A0A840CRQ3</accession>
<organism evidence="3 4">
    <name type="scientific">Dysgonomonas hofstadii</name>
    <dbReference type="NCBI Taxonomy" id="637886"/>
    <lineage>
        <taxon>Bacteria</taxon>
        <taxon>Pseudomonadati</taxon>
        <taxon>Bacteroidota</taxon>
        <taxon>Bacteroidia</taxon>
        <taxon>Bacteroidales</taxon>
        <taxon>Dysgonomonadaceae</taxon>
        <taxon>Dysgonomonas</taxon>
    </lineage>
</organism>
<reference evidence="3 4" key="1">
    <citation type="submission" date="2020-08" db="EMBL/GenBank/DDBJ databases">
        <title>Genomic Encyclopedia of Type Strains, Phase IV (KMG-IV): sequencing the most valuable type-strain genomes for metagenomic binning, comparative biology and taxonomic classification.</title>
        <authorList>
            <person name="Goeker M."/>
        </authorList>
    </citation>
    <scope>NUCLEOTIDE SEQUENCE [LARGE SCALE GENOMIC DNA]</scope>
    <source>
        <strain evidence="3 4">DSM 104969</strain>
    </source>
</reference>
<evidence type="ECO:0000256" key="1">
    <source>
        <dbReference type="ARBA" id="ARBA00022723"/>
    </source>
</evidence>
<gene>
    <name evidence="3" type="ORF">GGR21_002741</name>
</gene>
<sequence length="586" mass="65097">MKYIRTSFVIFIISLFFSCKVDNKEDNEVGEIIVEKVSVSAIEAEAGAWVDFTDYVKVRGGYPPYLYSTALKNDFEEHLRTRLPDELGLKQYAIYVKDQRDTQAKPVTLNFNIKSSSISPDEKVIAFPGAEGGGRYTTGGRGGRVIYVTNLEDDYYSPPQGSLRWALNQDGPRIVMFKVSGVIALKGRLNLMKGDVTIAGESAPGDGICLKNNTLWVRSDNVIIRFMKFRFGDESGEVNDAIWGRYCRNIIIDHCSMSWSTDECASFYANENFTMQWCILTESLRQSVHDKKSAHGYGGIWGGRNASFHHNLLSCHDSRNPRFDHSNVYTNDYPEASYRGNVDFRNNVIYNWGGNNSYGGEGGKFNMVNNYYKEGPASSKRKKFIRTYGIIDNYDGTFTNAGHPQLYISGNIYEGNPNGINDNNWLGVDVYDDGATPIMPLFAELTINGMSGNLHTVTHTAQQAFDIVLRQAGAWPRDIVDSRATSDAYAGIATYMVGGIPNETWPVPSKNGLIDTQSAVGGWPVYMTKNVPVDSDNDGIPDDWETANGLNPSDANDGVARSLDPDGKYTNIEIYLHSLATKIVGN</sequence>
<dbReference type="PROSITE" id="PS51257">
    <property type="entry name" value="PROKAR_LIPOPROTEIN"/>
    <property type="match status" value="1"/>
</dbReference>
<evidence type="ECO:0008006" key="5">
    <source>
        <dbReference type="Google" id="ProtNLM"/>
    </source>
</evidence>
<dbReference type="SUPFAM" id="SSF51126">
    <property type="entry name" value="Pectin lyase-like"/>
    <property type="match status" value="1"/>
</dbReference>